<evidence type="ECO:0000313" key="2">
    <source>
        <dbReference type="EMBL" id="QXJ34670.1"/>
    </source>
</evidence>
<dbReference type="RefSeq" id="WP_218259918.1">
    <property type="nucleotide sequence ID" value="NZ_CP077713.1"/>
</dbReference>
<dbReference type="EMBL" id="CP077713">
    <property type="protein sequence ID" value="QXJ34670.1"/>
    <property type="molecule type" value="Genomic_DNA"/>
</dbReference>
<evidence type="ECO:0000313" key="3">
    <source>
        <dbReference type="Proteomes" id="UP000694036"/>
    </source>
</evidence>
<keyword evidence="3" id="KW-1185">Reference proteome</keyword>
<sequence>MKLLLSVIEDLSSLFIEWYGDYVKKIIVGGKSFEKFDENEEVIYLLVLDKVSKISLYARGEIFSFFYNKVKNMESTKNFILSHGDLPKIYGLILSPKELEYEIPIIEYLNNHGKVLYSSEDEKNG</sequence>
<reference evidence="2 3" key="1">
    <citation type="journal article" date="2021" name="Environ. Microbiol.">
        <title>New insights into the diversity and evolution of the archaeal mobilome from three complete genomes of Saccharolobus shibatae.</title>
        <authorList>
            <person name="Medvedeva S."/>
            <person name="Brandt D."/>
            <person name="Cvirkaite-Krupovic V."/>
            <person name="Liu Y."/>
            <person name="Severinov K."/>
            <person name="Ishino S."/>
            <person name="Ishino Y."/>
            <person name="Prangishvili D."/>
            <person name="Kalinowski J."/>
            <person name="Krupovic M."/>
        </authorList>
    </citation>
    <scope>NUCLEOTIDE SEQUENCE [LARGE SCALE GENOMIC DNA]</scope>
    <source>
        <strain evidence="1">BEU9</strain>
        <strain evidence="2 3">S38A</strain>
    </source>
</reference>
<organism evidence="2 3">
    <name type="scientific">Saccharolobus shibatae</name>
    <dbReference type="NCBI Taxonomy" id="2286"/>
    <lineage>
        <taxon>Archaea</taxon>
        <taxon>Thermoproteota</taxon>
        <taxon>Thermoprotei</taxon>
        <taxon>Sulfolobales</taxon>
        <taxon>Sulfolobaceae</taxon>
        <taxon>Saccharolobus</taxon>
    </lineage>
</organism>
<dbReference type="Proteomes" id="UP000693941">
    <property type="component" value="Chromosome"/>
</dbReference>
<proteinExistence type="predicted"/>
<accession>A0A8F5C0F4</accession>
<dbReference type="EMBL" id="CP077715">
    <property type="protein sequence ID" value="QXJ31650.1"/>
    <property type="molecule type" value="Genomic_DNA"/>
</dbReference>
<dbReference type="Proteomes" id="UP000694036">
    <property type="component" value="Chromosome"/>
</dbReference>
<evidence type="ECO:0000313" key="1">
    <source>
        <dbReference type="EMBL" id="QXJ31650.1"/>
    </source>
</evidence>
<protein>
    <submittedName>
        <fullName evidence="2">Uncharacterized protein</fullName>
    </submittedName>
</protein>
<gene>
    <name evidence="1" type="ORF">J5U21_01301</name>
    <name evidence="2" type="ORF">J5U22_01217</name>
</gene>
<name>A0A8F5C0F4_9CREN</name>
<dbReference type="GeneID" id="65562780"/>
<dbReference type="AlphaFoldDB" id="A0A8F5C0F4"/>